<dbReference type="AlphaFoldDB" id="A0A7W9LHL0"/>
<dbReference type="EMBL" id="JACHMB010000001">
    <property type="protein sequence ID" value="MBB5784079.1"/>
    <property type="molecule type" value="Genomic_DNA"/>
</dbReference>
<keyword evidence="2" id="KW-0540">Nuclease</keyword>
<dbReference type="InterPro" id="IPR011335">
    <property type="entry name" value="Restrct_endonuc-II-like"/>
</dbReference>
<dbReference type="InterPro" id="IPR012296">
    <property type="entry name" value="Nuclease_put_TT1808"/>
</dbReference>
<dbReference type="Gene3D" id="3.90.1570.10">
    <property type="entry name" value="tt1808, chain A"/>
    <property type="match status" value="1"/>
</dbReference>
<comment type="caution">
    <text evidence="2">The sequence shown here is derived from an EMBL/GenBank/DDBJ whole genome shotgun (WGS) entry which is preliminary data.</text>
</comment>
<proteinExistence type="predicted"/>
<dbReference type="PANTHER" id="PTHR35400:SF3">
    <property type="entry name" value="SLL1072 PROTEIN"/>
    <property type="match status" value="1"/>
</dbReference>
<protein>
    <submittedName>
        <fullName evidence="2">Uma2 family endonuclease</fullName>
    </submittedName>
</protein>
<dbReference type="PANTHER" id="PTHR35400">
    <property type="entry name" value="SLR1083 PROTEIN"/>
    <property type="match status" value="1"/>
</dbReference>
<dbReference type="Pfam" id="PF05685">
    <property type="entry name" value="Uma2"/>
    <property type="match status" value="1"/>
</dbReference>
<reference evidence="2 3" key="1">
    <citation type="submission" date="2020-08" db="EMBL/GenBank/DDBJ databases">
        <title>Sequencing the genomes of 1000 actinobacteria strains.</title>
        <authorList>
            <person name="Klenk H.-P."/>
        </authorList>
    </citation>
    <scope>NUCLEOTIDE SEQUENCE [LARGE SCALE GENOMIC DNA]</scope>
    <source>
        <strain evidence="2 3">DSM 45507</strain>
    </source>
</reference>
<keyword evidence="3" id="KW-1185">Reference proteome</keyword>
<dbReference type="Proteomes" id="UP000579153">
    <property type="component" value="Unassembled WGS sequence"/>
</dbReference>
<feature type="domain" description="Putative restriction endonuclease" evidence="1">
    <location>
        <begin position="24"/>
        <end position="183"/>
    </location>
</feature>
<evidence type="ECO:0000259" key="1">
    <source>
        <dbReference type="Pfam" id="PF05685"/>
    </source>
</evidence>
<accession>A0A7W9LHL0</accession>
<sequence length="194" mass="21972">MTAEDDVEELPSWVRPPPEGFVSEDLDRLPGLPNHSELIDGSLVFFAPQTAIHSLAVHLFWAGLHRWVPKGLQVSSRMTIILDEDQRPEPDAAVIRLAGEDDPDRTFYWGKDVVLAVEVVSRDTRSRDRKRKPLLYAEAGIPHFWRAETETGRLVVHVHELDPATGAYILTGVHQDRLKLTVPFDLDIDLTDLR</sequence>
<evidence type="ECO:0000313" key="2">
    <source>
        <dbReference type="EMBL" id="MBB5784079.1"/>
    </source>
</evidence>
<dbReference type="InterPro" id="IPR008538">
    <property type="entry name" value="Uma2"/>
</dbReference>
<evidence type="ECO:0000313" key="3">
    <source>
        <dbReference type="Proteomes" id="UP000579153"/>
    </source>
</evidence>
<keyword evidence="2" id="KW-0255">Endonuclease</keyword>
<dbReference type="CDD" id="cd06260">
    <property type="entry name" value="DUF820-like"/>
    <property type="match status" value="1"/>
</dbReference>
<dbReference type="RefSeq" id="WP_185077082.1">
    <property type="nucleotide sequence ID" value="NZ_JACHMB010000001.1"/>
</dbReference>
<gene>
    <name evidence="2" type="ORF">HD596_010835</name>
</gene>
<dbReference type="GO" id="GO:0004519">
    <property type="term" value="F:endonuclease activity"/>
    <property type="evidence" value="ECO:0007669"/>
    <property type="project" value="UniProtKB-KW"/>
</dbReference>
<keyword evidence="2" id="KW-0378">Hydrolase</keyword>
<dbReference type="SUPFAM" id="SSF52980">
    <property type="entry name" value="Restriction endonuclease-like"/>
    <property type="match status" value="1"/>
</dbReference>
<organism evidence="2 3">
    <name type="scientific">Nonomuraea jabiensis</name>
    <dbReference type="NCBI Taxonomy" id="882448"/>
    <lineage>
        <taxon>Bacteria</taxon>
        <taxon>Bacillati</taxon>
        <taxon>Actinomycetota</taxon>
        <taxon>Actinomycetes</taxon>
        <taxon>Streptosporangiales</taxon>
        <taxon>Streptosporangiaceae</taxon>
        <taxon>Nonomuraea</taxon>
    </lineage>
</organism>
<name>A0A7W9LHL0_9ACTN</name>